<dbReference type="AlphaFoldDB" id="A0AAV5QZ47"/>
<evidence type="ECO:0000313" key="8">
    <source>
        <dbReference type="Proteomes" id="UP001378960"/>
    </source>
</evidence>
<feature type="region of interest" description="Disordered" evidence="5">
    <location>
        <begin position="364"/>
        <end position="399"/>
    </location>
</feature>
<dbReference type="InterPro" id="IPR003689">
    <property type="entry name" value="ZIP"/>
</dbReference>
<feature type="transmembrane region" description="Helical" evidence="6">
    <location>
        <begin position="95"/>
        <end position="115"/>
    </location>
</feature>
<keyword evidence="4 6" id="KW-0472">Membrane</keyword>
<proteinExistence type="predicted"/>
<feature type="region of interest" description="Disordered" evidence="5">
    <location>
        <begin position="128"/>
        <end position="209"/>
    </location>
</feature>
<keyword evidence="8" id="KW-1185">Reference proteome</keyword>
<sequence length="579" mass="65544">MDQGWALVLLTSIITFLGCCVIYTDSIYSLLFPKRAERKPFHIANDTNFLICSLSLSSGCLLFTSLYKLLPRSHSYLKLLPQLHSNNQLLKLIEYSGYIGGIVLCSLLNLIIHLLTNESLVHCAHDGDQGRDENHDHEHSHNDNDNSITESLSHSHSHSNNNLLDHSNEHSSVTGSDSSNKSQDKSFNNTLYPVTDSASNSPPDHNHQIHNNTIINETEIPPPQSKHEIHTQTHINYTQMHSNNPIKQPKKSMSLIDLSLKTFKGEKMTGKCFGDIDCCTDNIINQNKLHKHKSNELYFCSRPTEENLLFFPNKNHMIIDKNEFSSRYPNLDIHSPLIPNSNNNNLNIMDYYSTKNDHQISNVSIKSNNHSHNNSHQYHDQIDNHSNNENDHDNEYGNDDFVSISTHETDNLQEHHHHIKTPLSRLLSIGLQTILAITLHKFPEGFIMYSTSKTNPELGMSIFLSMFIHNFVEGFTMTLPLYVALNSRFKAILIAGSLGCLSQPFGALIGYYMFHDKIDMDDPFSILLIAILLSITSGFLTFISLQMFASAISFGGKQETVLKWSFIGIFLICVSNILL</sequence>
<evidence type="ECO:0000256" key="2">
    <source>
        <dbReference type="ARBA" id="ARBA00022692"/>
    </source>
</evidence>
<dbReference type="PANTHER" id="PTHR11040:SF210">
    <property type="entry name" value="ZINC-REGULATED TRANSPORTER 3"/>
    <property type="match status" value="1"/>
</dbReference>
<dbReference type="PANTHER" id="PTHR11040">
    <property type="entry name" value="ZINC/IRON TRANSPORTER"/>
    <property type="match status" value="1"/>
</dbReference>
<feature type="compositionally biased region" description="Basic and acidic residues" evidence="5">
    <location>
        <begin position="377"/>
        <end position="395"/>
    </location>
</feature>
<evidence type="ECO:0000256" key="5">
    <source>
        <dbReference type="SAM" id="MobiDB-lite"/>
    </source>
</evidence>
<evidence type="ECO:0000256" key="1">
    <source>
        <dbReference type="ARBA" id="ARBA00004141"/>
    </source>
</evidence>
<dbReference type="GO" id="GO:0005385">
    <property type="term" value="F:zinc ion transmembrane transporter activity"/>
    <property type="evidence" value="ECO:0007669"/>
    <property type="project" value="TreeGrafter"/>
</dbReference>
<dbReference type="EMBL" id="BTGB01000001">
    <property type="protein sequence ID" value="GMM44023.1"/>
    <property type="molecule type" value="Genomic_DNA"/>
</dbReference>
<protein>
    <submittedName>
        <fullName evidence="7">Zn(2+) transporter</fullName>
    </submittedName>
</protein>
<reference evidence="7 8" key="1">
    <citation type="journal article" date="2023" name="Elife">
        <title>Identification of key yeast species and microbe-microbe interactions impacting larval growth of Drosophila in the wild.</title>
        <authorList>
            <person name="Mure A."/>
            <person name="Sugiura Y."/>
            <person name="Maeda R."/>
            <person name="Honda K."/>
            <person name="Sakurai N."/>
            <person name="Takahashi Y."/>
            <person name="Watada M."/>
            <person name="Katoh T."/>
            <person name="Gotoh A."/>
            <person name="Gotoh Y."/>
            <person name="Taniguchi I."/>
            <person name="Nakamura K."/>
            <person name="Hayashi T."/>
            <person name="Katayama T."/>
            <person name="Uemura T."/>
            <person name="Hattori Y."/>
        </authorList>
    </citation>
    <scope>NUCLEOTIDE SEQUENCE [LARGE SCALE GENOMIC DNA]</scope>
    <source>
        <strain evidence="7 8">PK-24</strain>
    </source>
</reference>
<gene>
    <name evidence="7" type="ORF">DAPK24_005980</name>
</gene>
<dbReference type="Proteomes" id="UP001378960">
    <property type="component" value="Unassembled WGS sequence"/>
</dbReference>
<feature type="transmembrane region" description="Helical" evidence="6">
    <location>
        <begin position="492"/>
        <end position="514"/>
    </location>
</feature>
<accession>A0AAV5QZ47</accession>
<name>A0AAV5QZ47_PICKL</name>
<feature type="transmembrane region" description="Helical" evidence="6">
    <location>
        <begin position="6"/>
        <end position="28"/>
    </location>
</feature>
<feature type="compositionally biased region" description="Basic and acidic residues" evidence="5">
    <location>
        <begin position="128"/>
        <end position="144"/>
    </location>
</feature>
<evidence type="ECO:0000256" key="4">
    <source>
        <dbReference type="ARBA" id="ARBA00023136"/>
    </source>
</evidence>
<comment type="caution">
    <text evidence="7">The sequence shown here is derived from an EMBL/GenBank/DDBJ whole genome shotgun (WGS) entry which is preliminary data.</text>
</comment>
<comment type="subcellular location">
    <subcellularLocation>
        <location evidence="1">Membrane</location>
        <topology evidence="1">Multi-pass membrane protein</topology>
    </subcellularLocation>
</comment>
<organism evidence="7 8">
    <name type="scientific">Pichia kluyveri</name>
    <name type="common">Yeast</name>
    <dbReference type="NCBI Taxonomy" id="36015"/>
    <lineage>
        <taxon>Eukaryota</taxon>
        <taxon>Fungi</taxon>
        <taxon>Dikarya</taxon>
        <taxon>Ascomycota</taxon>
        <taxon>Saccharomycotina</taxon>
        <taxon>Pichiomycetes</taxon>
        <taxon>Pichiales</taxon>
        <taxon>Pichiaceae</taxon>
        <taxon>Pichia</taxon>
    </lineage>
</organism>
<keyword evidence="3 6" id="KW-1133">Transmembrane helix</keyword>
<feature type="transmembrane region" description="Helical" evidence="6">
    <location>
        <begin position="561"/>
        <end position="578"/>
    </location>
</feature>
<dbReference type="Pfam" id="PF02535">
    <property type="entry name" value="Zip"/>
    <property type="match status" value="1"/>
</dbReference>
<evidence type="ECO:0000256" key="6">
    <source>
        <dbReference type="SAM" id="Phobius"/>
    </source>
</evidence>
<feature type="compositionally biased region" description="Low complexity" evidence="5">
    <location>
        <begin position="364"/>
        <end position="376"/>
    </location>
</feature>
<evidence type="ECO:0000313" key="7">
    <source>
        <dbReference type="EMBL" id="GMM44023.1"/>
    </source>
</evidence>
<feature type="compositionally biased region" description="Low complexity" evidence="5">
    <location>
        <begin position="145"/>
        <end position="165"/>
    </location>
</feature>
<keyword evidence="2 6" id="KW-0812">Transmembrane</keyword>
<feature type="transmembrane region" description="Helical" evidence="6">
    <location>
        <begin position="526"/>
        <end position="549"/>
    </location>
</feature>
<feature type="compositionally biased region" description="Polar residues" evidence="5">
    <location>
        <begin position="173"/>
        <end position="203"/>
    </location>
</feature>
<feature type="transmembrane region" description="Helical" evidence="6">
    <location>
        <begin position="462"/>
        <end position="485"/>
    </location>
</feature>
<feature type="transmembrane region" description="Helical" evidence="6">
    <location>
        <begin position="49"/>
        <end position="70"/>
    </location>
</feature>
<dbReference type="GO" id="GO:0016020">
    <property type="term" value="C:membrane"/>
    <property type="evidence" value="ECO:0007669"/>
    <property type="project" value="UniProtKB-SubCell"/>
</dbReference>
<evidence type="ECO:0000256" key="3">
    <source>
        <dbReference type="ARBA" id="ARBA00022989"/>
    </source>
</evidence>